<evidence type="ECO:0000313" key="11">
    <source>
        <dbReference type="Proteomes" id="UP001232536"/>
    </source>
</evidence>
<comment type="subcellular location">
    <subcellularLocation>
        <location evidence="1">Cell membrane</location>
        <topology evidence="1">Multi-pass membrane protein</topology>
    </subcellularLocation>
</comment>
<keyword evidence="6 9" id="KW-1133">Transmembrane helix</keyword>
<dbReference type="PANTHER" id="PTHR32196">
    <property type="entry name" value="ABC TRANSPORTER PERMEASE PROTEIN YPHD-RELATED-RELATED"/>
    <property type="match status" value="1"/>
</dbReference>
<gene>
    <name evidence="10" type="ORF">Q6348_14210</name>
</gene>
<evidence type="ECO:0000256" key="9">
    <source>
        <dbReference type="SAM" id="Phobius"/>
    </source>
</evidence>
<keyword evidence="5 9" id="KW-0812">Transmembrane</keyword>
<feature type="transmembrane region" description="Helical" evidence="9">
    <location>
        <begin position="223"/>
        <end position="243"/>
    </location>
</feature>
<feature type="transmembrane region" description="Helical" evidence="9">
    <location>
        <begin position="173"/>
        <end position="192"/>
    </location>
</feature>
<dbReference type="PANTHER" id="PTHR32196:SF21">
    <property type="entry name" value="ABC TRANSPORTER PERMEASE PROTEIN YPHD-RELATED"/>
    <property type="match status" value="1"/>
</dbReference>
<keyword evidence="7 9" id="KW-0472">Membrane</keyword>
<evidence type="ECO:0000256" key="8">
    <source>
        <dbReference type="SAM" id="MobiDB-lite"/>
    </source>
</evidence>
<dbReference type="EMBL" id="JAUQYP010000002">
    <property type="protein sequence ID" value="MDO8108348.1"/>
    <property type="molecule type" value="Genomic_DNA"/>
</dbReference>
<evidence type="ECO:0000256" key="1">
    <source>
        <dbReference type="ARBA" id="ARBA00004651"/>
    </source>
</evidence>
<name>A0ABT9DBU3_9CELL</name>
<dbReference type="InterPro" id="IPR001851">
    <property type="entry name" value="ABC_transp_permease"/>
</dbReference>
<evidence type="ECO:0000256" key="7">
    <source>
        <dbReference type="ARBA" id="ARBA00023136"/>
    </source>
</evidence>
<accession>A0ABT9DBU3</accession>
<evidence type="ECO:0000256" key="2">
    <source>
        <dbReference type="ARBA" id="ARBA00022448"/>
    </source>
</evidence>
<evidence type="ECO:0000256" key="6">
    <source>
        <dbReference type="ARBA" id="ARBA00022989"/>
    </source>
</evidence>
<feature type="transmembrane region" description="Helical" evidence="9">
    <location>
        <begin position="52"/>
        <end position="76"/>
    </location>
</feature>
<dbReference type="RefSeq" id="WP_304602053.1">
    <property type="nucleotide sequence ID" value="NZ_JAUQYO010000001.1"/>
</dbReference>
<feature type="transmembrane region" description="Helical" evidence="9">
    <location>
        <begin position="277"/>
        <end position="297"/>
    </location>
</feature>
<protein>
    <submittedName>
        <fullName evidence="10">ABC transporter permease</fullName>
    </submittedName>
</protein>
<keyword evidence="2" id="KW-0813">Transport</keyword>
<feature type="transmembrane region" description="Helical" evidence="9">
    <location>
        <begin position="96"/>
        <end position="122"/>
    </location>
</feature>
<evidence type="ECO:0000256" key="4">
    <source>
        <dbReference type="ARBA" id="ARBA00022519"/>
    </source>
</evidence>
<evidence type="ECO:0000256" key="3">
    <source>
        <dbReference type="ARBA" id="ARBA00022475"/>
    </source>
</evidence>
<sequence length="344" mass="35479">MSGRLSRLRGPNNEGLLVAVILVVVVAMALSSPAFFTAGTFFALVRSSMVPLIFALGVLMVLISGGIDVSFPAIAIFAAYSTVKWVIGAGADPGPWVIIAIAMLVGAVLGLVNGVVIARFRLPTLIVTLGTQSIFKGVLISYIGSVYISAADLPDSVNALAGSHLLDVSGGGYLHFMIVPVVVVAVLVALLLSRTIFGRSIYAIGGDTEAARRVGIDVVRTQVWLYVLVGALAAFGGMLYVILGRNANPQSIVGTELDIIAAVVLGGASIFGGRGSVLGTVLGVVLVQLINNNLVLLGIPSTWQRAAVGILLLLGVGAQALGARRPNGHSVDVEPPLEREEVAA</sequence>
<keyword evidence="3" id="KW-1003">Cell membrane</keyword>
<evidence type="ECO:0000313" key="10">
    <source>
        <dbReference type="EMBL" id="MDO8108348.1"/>
    </source>
</evidence>
<dbReference type="Pfam" id="PF02653">
    <property type="entry name" value="BPD_transp_2"/>
    <property type="match status" value="1"/>
</dbReference>
<dbReference type="CDD" id="cd06579">
    <property type="entry name" value="TM_PBP1_transp_AraH_like"/>
    <property type="match status" value="1"/>
</dbReference>
<feature type="transmembrane region" description="Helical" evidence="9">
    <location>
        <begin position="303"/>
        <end position="321"/>
    </location>
</feature>
<feature type="region of interest" description="Disordered" evidence="8">
    <location>
        <begin position="324"/>
        <end position="344"/>
    </location>
</feature>
<organism evidence="10 11">
    <name type="scientific">Actinotalea lenta</name>
    <dbReference type="NCBI Taxonomy" id="3064654"/>
    <lineage>
        <taxon>Bacteria</taxon>
        <taxon>Bacillati</taxon>
        <taxon>Actinomycetota</taxon>
        <taxon>Actinomycetes</taxon>
        <taxon>Micrococcales</taxon>
        <taxon>Cellulomonadaceae</taxon>
        <taxon>Actinotalea</taxon>
    </lineage>
</organism>
<dbReference type="Proteomes" id="UP001232536">
    <property type="component" value="Unassembled WGS sequence"/>
</dbReference>
<feature type="transmembrane region" description="Helical" evidence="9">
    <location>
        <begin position="134"/>
        <end position="153"/>
    </location>
</feature>
<evidence type="ECO:0000256" key="5">
    <source>
        <dbReference type="ARBA" id="ARBA00022692"/>
    </source>
</evidence>
<feature type="transmembrane region" description="Helical" evidence="9">
    <location>
        <begin position="16"/>
        <end position="45"/>
    </location>
</feature>
<proteinExistence type="predicted"/>
<comment type="caution">
    <text evidence="10">The sequence shown here is derived from an EMBL/GenBank/DDBJ whole genome shotgun (WGS) entry which is preliminary data.</text>
</comment>
<keyword evidence="4" id="KW-0997">Cell inner membrane</keyword>
<keyword evidence="11" id="KW-1185">Reference proteome</keyword>
<reference evidence="10 11" key="1">
    <citation type="submission" date="2023-07" db="EMBL/GenBank/DDBJ databases">
        <title>Description of novel actinomycetes strains, isolated from tidal flat sediment.</title>
        <authorList>
            <person name="Lu C."/>
        </authorList>
    </citation>
    <scope>NUCLEOTIDE SEQUENCE [LARGE SCALE GENOMIC DNA]</scope>
    <source>
        <strain evidence="10 11">SYSU T00b441</strain>
    </source>
</reference>